<organism evidence="2 3">
    <name type="scientific">Actinomadura viridis</name>
    <dbReference type="NCBI Taxonomy" id="58110"/>
    <lineage>
        <taxon>Bacteria</taxon>
        <taxon>Bacillati</taxon>
        <taxon>Actinomycetota</taxon>
        <taxon>Actinomycetes</taxon>
        <taxon>Streptosporangiales</taxon>
        <taxon>Thermomonosporaceae</taxon>
        <taxon>Actinomadura</taxon>
    </lineage>
</organism>
<dbReference type="Pfam" id="PF02148">
    <property type="entry name" value="zf-UBP"/>
    <property type="match status" value="1"/>
</dbReference>
<keyword evidence="3" id="KW-1185">Reference proteome</keyword>
<sequence>MGAGRKRTDQNMCLNMPPISPNGSAPHYEHLDGLVPVTSRSNECPECQARGDIWTDSRVCWTRGWMACSDDSPDQRARAHYRETDPPLVAGVETGSRWRWCCVRQRLV</sequence>
<dbReference type="AlphaFoldDB" id="A0A931DSL9"/>
<comment type="caution">
    <text evidence="2">The sequence shown here is derived from an EMBL/GenBank/DDBJ whole genome shotgun (WGS) entry which is preliminary data.</text>
</comment>
<evidence type="ECO:0000259" key="1">
    <source>
        <dbReference type="PROSITE" id="PS50271"/>
    </source>
</evidence>
<dbReference type="InterPro" id="IPR013083">
    <property type="entry name" value="Znf_RING/FYVE/PHD"/>
</dbReference>
<dbReference type="RefSeq" id="WP_197015291.1">
    <property type="nucleotide sequence ID" value="NZ_BAABES010000018.1"/>
</dbReference>
<dbReference type="InterPro" id="IPR001607">
    <property type="entry name" value="Znf_UBP"/>
</dbReference>
<dbReference type="GO" id="GO:0008270">
    <property type="term" value="F:zinc ion binding"/>
    <property type="evidence" value="ECO:0007669"/>
    <property type="project" value="InterPro"/>
</dbReference>
<gene>
    <name evidence="2" type="ORF">IW256_007305</name>
</gene>
<dbReference type="Proteomes" id="UP000614047">
    <property type="component" value="Unassembled WGS sequence"/>
</dbReference>
<dbReference type="SUPFAM" id="SSF57850">
    <property type="entry name" value="RING/U-box"/>
    <property type="match status" value="1"/>
</dbReference>
<evidence type="ECO:0000313" key="3">
    <source>
        <dbReference type="Proteomes" id="UP000614047"/>
    </source>
</evidence>
<evidence type="ECO:0000313" key="2">
    <source>
        <dbReference type="EMBL" id="MBG6093192.1"/>
    </source>
</evidence>
<accession>A0A931DSL9</accession>
<name>A0A931DSL9_9ACTN</name>
<dbReference type="EMBL" id="JADOUA010000001">
    <property type="protein sequence ID" value="MBG6093192.1"/>
    <property type="molecule type" value="Genomic_DNA"/>
</dbReference>
<protein>
    <recommendedName>
        <fullName evidence="1">UBP-type domain-containing protein</fullName>
    </recommendedName>
</protein>
<reference evidence="2" key="1">
    <citation type="submission" date="2020-11" db="EMBL/GenBank/DDBJ databases">
        <title>Sequencing the genomes of 1000 actinobacteria strains.</title>
        <authorList>
            <person name="Klenk H.-P."/>
        </authorList>
    </citation>
    <scope>NUCLEOTIDE SEQUENCE</scope>
    <source>
        <strain evidence="2">DSM 43175</strain>
    </source>
</reference>
<dbReference type="Gene3D" id="3.30.40.10">
    <property type="entry name" value="Zinc/RING finger domain, C3HC4 (zinc finger)"/>
    <property type="match status" value="1"/>
</dbReference>
<dbReference type="PROSITE" id="PS50271">
    <property type="entry name" value="ZF_UBP"/>
    <property type="match status" value="1"/>
</dbReference>
<feature type="domain" description="UBP-type" evidence="1">
    <location>
        <begin position="26"/>
        <end position="108"/>
    </location>
</feature>
<proteinExistence type="predicted"/>